<feature type="active site" description="Proton acceptor" evidence="8">
    <location>
        <position position="159"/>
    </location>
</feature>
<gene>
    <name evidence="13" type="primary">aceB_2</name>
    <name evidence="13" type="ORF">Psuf_074330</name>
</gene>
<evidence type="ECO:0000259" key="11">
    <source>
        <dbReference type="Pfam" id="PF20656"/>
    </source>
</evidence>
<name>A0A6F8YVD5_9ACTN</name>
<evidence type="ECO:0000256" key="5">
    <source>
        <dbReference type="ARBA" id="ARBA00022679"/>
    </source>
</evidence>
<reference evidence="13 14" key="1">
    <citation type="submission" date="2020-03" db="EMBL/GenBank/DDBJ databases">
        <title>Whole genome shotgun sequence of Phytohabitans suffuscus NBRC 105367.</title>
        <authorList>
            <person name="Komaki H."/>
            <person name="Tamura T."/>
        </authorList>
    </citation>
    <scope>NUCLEOTIDE SEQUENCE [LARGE SCALE GENOMIC DNA]</scope>
    <source>
        <strain evidence="13 14">NBRC 105367</strain>
    </source>
</reference>
<organism evidence="13 14">
    <name type="scientific">Phytohabitans suffuscus</name>
    <dbReference type="NCBI Taxonomy" id="624315"/>
    <lineage>
        <taxon>Bacteria</taxon>
        <taxon>Bacillati</taxon>
        <taxon>Actinomycetota</taxon>
        <taxon>Actinomycetes</taxon>
        <taxon>Micromonosporales</taxon>
        <taxon>Micromonosporaceae</taxon>
    </lineage>
</organism>
<evidence type="ECO:0000256" key="7">
    <source>
        <dbReference type="ARBA" id="ARBA00068441"/>
    </source>
</evidence>
<evidence type="ECO:0000259" key="10">
    <source>
        <dbReference type="Pfam" id="PF01274"/>
    </source>
</evidence>
<dbReference type="FunFam" id="3.20.20.360:FF:000001">
    <property type="entry name" value="Malate synthase"/>
    <property type="match status" value="1"/>
</dbReference>
<dbReference type="Gene3D" id="1.20.1220.12">
    <property type="entry name" value="Malate synthase, domain III"/>
    <property type="match status" value="1"/>
</dbReference>
<dbReference type="RefSeq" id="WP_173162279.1">
    <property type="nucleotide sequence ID" value="NZ_AP022871.1"/>
</dbReference>
<evidence type="ECO:0000256" key="1">
    <source>
        <dbReference type="ARBA" id="ARBA00006394"/>
    </source>
</evidence>
<dbReference type="UniPathway" id="UPA00703">
    <property type="reaction ID" value="UER00720"/>
</dbReference>
<dbReference type="InterPro" id="IPR048355">
    <property type="entry name" value="MS_C"/>
</dbReference>
<dbReference type="PANTHER" id="PTHR42902">
    <property type="entry name" value="MALATE SYNTHASE"/>
    <property type="match status" value="1"/>
</dbReference>
<dbReference type="SUPFAM" id="SSF51645">
    <property type="entry name" value="Malate synthase G"/>
    <property type="match status" value="1"/>
</dbReference>
<evidence type="ECO:0000256" key="9">
    <source>
        <dbReference type="RuleBase" id="RU000555"/>
    </source>
</evidence>
<dbReference type="EC" id="2.3.3.9" evidence="2 9"/>
<keyword evidence="3 9" id="KW-0329">Glyoxylate bypass</keyword>
<evidence type="ECO:0000256" key="4">
    <source>
        <dbReference type="ARBA" id="ARBA00022532"/>
    </source>
</evidence>
<dbReference type="InterPro" id="IPR001465">
    <property type="entry name" value="Malate_synthase_TIM"/>
</dbReference>
<feature type="active site" description="Proton donor" evidence="8">
    <location>
        <position position="441"/>
    </location>
</feature>
<dbReference type="Pfam" id="PF20656">
    <property type="entry name" value="MS_N"/>
    <property type="match status" value="1"/>
</dbReference>
<evidence type="ECO:0000256" key="2">
    <source>
        <dbReference type="ARBA" id="ARBA00012636"/>
    </source>
</evidence>
<evidence type="ECO:0000256" key="8">
    <source>
        <dbReference type="PIRSR" id="PIRSR001363-1"/>
    </source>
</evidence>
<dbReference type="InterPro" id="IPR011076">
    <property type="entry name" value="Malate_synth_sf"/>
</dbReference>
<comment type="pathway">
    <text evidence="9">Carbohydrate metabolism; glyoxylate cycle; (S)-malate from isocitrate: step 2/2.</text>
</comment>
<keyword evidence="14" id="KW-1185">Reference proteome</keyword>
<proteinExistence type="inferred from homology"/>
<comment type="similarity">
    <text evidence="1 9">Belongs to the malate synthase family.</text>
</comment>
<feature type="domain" description="Malate synthase N-terminal" evidence="11">
    <location>
        <begin position="4"/>
        <end position="62"/>
    </location>
</feature>
<comment type="catalytic activity">
    <reaction evidence="6 9">
        <text>glyoxylate + acetyl-CoA + H2O = (S)-malate + CoA + H(+)</text>
        <dbReference type="Rhea" id="RHEA:18181"/>
        <dbReference type="ChEBI" id="CHEBI:15377"/>
        <dbReference type="ChEBI" id="CHEBI:15378"/>
        <dbReference type="ChEBI" id="CHEBI:15589"/>
        <dbReference type="ChEBI" id="CHEBI:36655"/>
        <dbReference type="ChEBI" id="CHEBI:57287"/>
        <dbReference type="ChEBI" id="CHEBI:57288"/>
        <dbReference type="EC" id="2.3.3.9"/>
    </reaction>
</comment>
<keyword evidence="4 9" id="KW-0816">Tricarboxylic acid cycle</keyword>
<accession>A0A6F8YVD5</accession>
<protein>
    <recommendedName>
        <fullName evidence="7 9">Malate synthase</fullName>
        <ecNumber evidence="2 9">2.3.3.9</ecNumber>
    </recommendedName>
</protein>
<dbReference type="Proteomes" id="UP000503011">
    <property type="component" value="Chromosome"/>
</dbReference>
<dbReference type="GO" id="GO:0005737">
    <property type="term" value="C:cytoplasm"/>
    <property type="evidence" value="ECO:0007669"/>
    <property type="project" value="TreeGrafter"/>
</dbReference>
<dbReference type="NCBIfam" id="TIGR01344">
    <property type="entry name" value="malate_syn_A"/>
    <property type="match status" value="1"/>
</dbReference>
<dbReference type="PROSITE" id="PS00510">
    <property type="entry name" value="MALATE_SYNTHASE"/>
    <property type="match status" value="1"/>
</dbReference>
<dbReference type="EMBL" id="AP022871">
    <property type="protein sequence ID" value="BCB90120.1"/>
    <property type="molecule type" value="Genomic_DNA"/>
</dbReference>
<feature type="domain" description="Malate synthase TIM barrel" evidence="10">
    <location>
        <begin position="155"/>
        <end position="399"/>
    </location>
</feature>
<dbReference type="InterPro" id="IPR048356">
    <property type="entry name" value="MS_N"/>
</dbReference>
<dbReference type="InterPro" id="IPR006252">
    <property type="entry name" value="Malate_synthA"/>
</dbReference>
<dbReference type="InterPro" id="IPR044856">
    <property type="entry name" value="Malate_synth_C_sf"/>
</dbReference>
<dbReference type="Pfam" id="PF20659">
    <property type="entry name" value="MS_C"/>
    <property type="match status" value="1"/>
</dbReference>
<dbReference type="AlphaFoldDB" id="A0A6F8YVD5"/>
<sequence>MRIQVTGRMDDRFADVLDQKALDFLVALDGEFARRRVQVLDTRRARRARYAEGQLPGFLPETRAVREDPSWRVAPPAPGLVDRRVEITGPTDRRMTVNALNSGAQVWLADFEDATSPTWHNVVTGQLNLIDAIDRRIDFTAPGGKRYALGDQTATIVVRPRGWHLAEKHIVVDGRPISASLVDFGLYFYHCAQRLVDAGRGPYFYLPKLESHLEARLWNDVFRFAQNYVGIPQGTIRATTLIETITAAFEMEEILYELREHSAGLNAGRWDYIFSVIKNFGNRDDFVLPDRSAVTMTVPFMRAYSELLVRTCHRRGAHAIGGMAAFIPSRDPEVNRVALDKVRADKEREAGDGFDGSWVAHPGLVPVCREAFDAVLGARPNQVERQREDVTVTADDLLAVDRTPGQVTRDGVCGNVAVALRYFDAWLAGTGAVAIFDLMEDAATAEISRCQLWQWIHHGTPLAGGGQVTADLVRSMMDDELAALARDRSAPERDRLARAAGIFSGQALGEDLPAFFTTEAYARNLVEPAYR</sequence>
<dbReference type="CDD" id="cd00727">
    <property type="entry name" value="malate_synt_A"/>
    <property type="match status" value="1"/>
</dbReference>
<dbReference type="InterPro" id="IPR046363">
    <property type="entry name" value="MS_N_TIM-barrel_dom"/>
</dbReference>
<evidence type="ECO:0000256" key="3">
    <source>
        <dbReference type="ARBA" id="ARBA00022435"/>
    </source>
</evidence>
<dbReference type="FunFam" id="1.20.1220.12:FF:000001">
    <property type="entry name" value="Malate synthase"/>
    <property type="match status" value="1"/>
</dbReference>
<dbReference type="KEGG" id="psuu:Psuf_074330"/>
<dbReference type="Gene3D" id="3.20.20.360">
    <property type="entry name" value="Malate synthase, domain 3"/>
    <property type="match status" value="1"/>
</dbReference>
<evidence type="ECO:0000256" key="6">
    <source>
        <dbReference type="ARBA" id="ARBA00047918"/>
    </source>
</evidence>
<evidence type="ECO:0000313" key="14">
    <source>
        <dbReference type="Proteomes" id="UP000503011"/>
    </source>
</evidence>
<dbReference type="InterPro" id="IPR019830">
    <property type="entry name" value="Malate_synthase_CS"/>
</dbReference>
<evidence type="ECO:0000259" key="12">
    <source>
        <dbReference type="Pfam" id="PF20659"/>
    </source>
</evidence>
<dbReference type="GO" id="GO:0006099">
    <property type="term" value="P:tricarboxylic acid cycle"/>
    <property type="evidence" value="ECO:0007669"/>
    <property type="project" value="UniProtKB-KW"/>
</dbReference>
<dbReference type="GO" id="GO:0006097">
    <property type="term" value="P:glyoxylate cycle"/>
    <property type="evidence" value="ECO:0007669"/>
    <property type="project" value="UniProtKB-UniPathway"/>
</dbReference>
<evidence type="ECO:0000313" key="13">
    <source>
        <dbReference type="EMBL" id="BCB90120.1"/>
    </source>
</evidence>
<reference evidence="13 14" key="2">
    <citation type="submission" date="2020-03" db="EMBL/GenBank/DDBJ databases">
        <authorList>
            <person name="Ichikawa N."/>
            <person name="Kimura A."/>
            <person name="Kitahashi Y."/>
            <person name="Uohara A."/>
        </authorList>
    </citation>
    <scope>NUCLEOTIDE SEQUENCE [LARGE SCALE GENOMIC DNA]</scope>
    <source>
        <strain evidence="13 14">NBRC 105367</strain>
    </source>
</reference>
<dbReference type="Pfam" id="PF01274">
    <property type="entry name" value="MS_TIM-barrel"/>
    <property type="match status" value="1"/>
</dbReference>
<feature type="domain" description="Malate synthase C-terminal" evidence="12">
    <location>
        <begin position="407"/>
        <end position="522"/>
    </location>
</feature>
<keyword evidence="5 9" id="KW-0808">Transferase</keyword>
<dbReference type="GO" id="GO:0004474">
    <property type="term" value="F:malate synthase activity"/>
    <property type="evidence" value="ECO:0007669"/>
    <property type="project" value="UniProtKB-EC"/>
</dbReference>
<dbReference type="PANTHER" id="PTHR42902:SF1">
    <property type="entry name" value="MALATE SYNTHASE 1-RELATED"/>
    <property type="match status" value="1"/>
</dbReference>
<dbReference type="PIRSF" id="PIRSF001363">
    <property type="entry name" value="Malate_synth"/>
    <property type="match status" value="1"/>
</dbReference>